<keyword evidence="1" id="KW-0812">Transmembrane</keyword>
<sequence length="171" mass="18874">MENQTTTTRTALKWGVIIGVISILYSTAIMVSGQIGNQALGYVVYVIIAVGIYLAMNDFKKENHGYMSYGQGLGLGTLKCAIVGIISGFYSFAYMKFIDPTITEQMMKKAVENMEKQGMPDDQIEQAMEYSKMFMSPGVLFVFGVIGLLFIGFILSLIIAAILKKDKSVFE</sequence>
<proteinExistence type="predicted"/>
<feature type="transmembrane region" description="Helical" evidence="1">
    <location>
        <begin position="77"/>
        <end position="97"/>
    </location>
</feature>
<keyword evidence="3" id="KW-1185">Reference proteome</keyword>
<dbReference type="OrthoDB" id="1122768at2"/>
<keyword evidence="1" id="KW-1133">Transmembrane helix</keyword>
<gene>
    <name evidence="2" type="ORF">LV89_00182</name>
</gene>
<dbReference type="Pfam" id="PF13858">
    <property type="entry name" value="DUF4199"/>
    <property type="match status" value="1"/>
</dbReference>
<dbReference type="AlphaFoldDB" id="A0A316EKA2"/>
<feature type="transmembrane region" description="Helical" evidence="1">
    <location>
        <begin position="39"/>
        <end position="56"/>
    </location>
</feature>
<accession>A0A316EKA2</accession>
<dbReference type="Proteomes" id="UP000245489">
    <property type="component" value="Unassembled WGS sequence"/>
</dbReference>
<keyword evidence="1" id="KW-0472">Membrane</keyword>
<dbReference type="EMBL" id="QGGO01000001">
    <property type="protein sequence ID" value="PWK29342.1"/>
    <property type="molecule type" value="Genomic_DNA"/>
</dbReference>
<dbReference type="InterPro" id="IPR025250">
    <property type="entry name" value="DUF4199"/>
</dbReference>
<protein>
    <submittedName>
        <fullName evidence="2">Uncharacterized protein DUF4199</fullName>
    </submittedName>
</protein>
<feature type="transmembrane region" description="Helical" evidence="1">
    <location>
        <begin position="138"/>
        <end position="163"/>
    </location>
</feature>
<feature type="transmembrane region" description="Helical" evidence="1">
    <location>
        <begin position="12"/>
        <end position="33"/>
    </location>
</feature>
<organism evidence="2 3">
    <name type="scientific">Arcicella aurantiaca</name>
    <dbReference type="NCBI Taxonomy" id="591202"/>
    <lineage>
        <taxon>Bacteria</taxon>
        <taxon>Pseudomonadati</taxon>
        <taxon>Bacteroidota</taxon>
        <taxon>Cytophagia</taxon>
        <taxon>Cytophagales</taxon>
        <taxon>Flectobacillaceae</taxon>
        <taxon>Arcicella</taxon>
    </lineage>
</organism>
<evidence type="ECO:0000313" key="2">
    <source>
        <dbReference type="EMBL" id="PWK29342.1"/>
    </source>
</evidence>
<comment type="caution">
    <text evidence="2">The sequence shown here is derived from an EMBL/GenBank/DDBJ whole genome shotgun (WGS) entry which is preliminary data.</text>
</comment>
<reference evidence="2 3" key="1">
    <citation type="submission" date="2018-05" db="EMBL/GenBank/DDBJ databases">
        <title>Genomic Encyclopedia of Archaeal and Bacterial Type Strains, Phase II (KMG-II): from individual species to whole genera.</title>
        <authorList>
            <person name="Goeker M."/>
        </authorList>
    </citation>
    <scope>NUCLEOTIDE SEQUENCE [LARGE SCALE GENOMIC DNA]</scope>
    <source>
        <strain evidence="2 3">DSM 22214</strain>
    </source>
</reference>
<dbReference type="RefSeq" id="WP_109740971.1">
    <property type="nucleotide sequence ID" value="NZ_QGGO01000001.1"/>
</dbReference>
<name>A0A316EKA2_9BACT</name>
<evidence type="ECO:0000256" key="1">
    <source>
        <dbReference type="SAM" id="Phobius"/>
    </source>
</evidence>
<evidence type="ECO:0000313" key="3">
    <source>
        <dbReference type="Proteomes" id="UP000245489"/>
    </source>
</evidence>